<dbReference type="Proteomes" id="UP000325291">
    <property type="component" value="Unassembled WGS sequence"/>
</dbReference>
<dbReference type="AlphaFoldDB" id="A0A5A9ZHE1"/>
<keyword evidence="2" id="KW-1185">Reference proteome</keyword>
<evidence type="ECO:0000313" key="2">
    <source>
        <dbReference type="Proteomes" id="UP000325291"/>
    </source>
</evidence>
<name>A0A5A9ZHE1_9RHOB</name>
<reference evidence="1 2" key="1">
    <citation type="submission" date="2019-07" db="EMBL/GenBank/DDBJ databases">
        <title>Aquicoccus porphyridii gen. nov., sp. nov., isolated from a small marine red alga, Porphyridium marinum.</title>
        <authorList>
            <person name="Liu L."/>
        </authorList>
    </citation>
    <scope>NUCLEOTIDE SEQUENCE [LARGE SCALE GENOMIC DNA]</scope>
    <source>
        <strain evidence="1 2">L1 8-17</strain>
    </source>
</reference>
<evidence type="ECO:0000313" key="1">
    <source>
        <dbReference type="EMBL" id="KAA0916396.1"/>
    </source>
</evidence>
<organism evidence="1 2">
    <name type="scientific">Aquicoccus porphyridii</name>
    <dbReference type="NCBI Taxonomy" id="1852029"/>
    <lineage>
        <taxon>Bacteria</taxon>
        <taxon>Pseudomonadati</taxon>
        <taxon>Pseudomonadota</taxon>
        <taxon>Alphaproteobacteria</taxon>
        <taxon>Rhodobacterales</taxon>
        <taxon>Paracoccaceae</taxon>
        <taxon>Aquicoccus</taxon>
    </lineage>
</organism>
<sequence length="93" mass="10518">MAPAAAPVAKPFATGPIQRACLASDRKARSRELCGCIQAVADKTLSGSDQRLAVSFYSDPHRAQDIRQSDRDSHRRFWTTYREYTDRAERTCR</sequence>
<proteinExistence type="predicted"/>
<gene>
    <name evidence="1" type="ORF">FLO80_09470</name>
</gene>
<dbReference type="EMBL" id="VINQ01000005">
    <property type="protein sequence ID" value="KAA0916396.1"/>
    <property type="molecule type" value="Genomic_DNA"/>
</dbReference>
<evidence type="ECO:0008006" key="3">
    <source>
        <dbReference type="Google" id="ProtNLM"/>
    </source>
</evidence>
<accession>A0A5A9ZHE1</accession>
<comment type="caution">
    <text evidence="1">The sequence shown here is derived from an EMBL/GenBank/DDBJ whole genome shotgun (WGS) entry which is preliminary data.</text>
</comment>
<protein>
    <recommendedName>
        <fullName evidence="3">Arginine transporter</fullName>
    </recommendedName>
</protein>